<keyword evidence="5" id="KW-1185">Reference proteome</keyword>
<proteinExistence type="inferred from homology"/>
<protein>
    <submittedName>
        <fullName evidence="4">Uncharacterized protein</fullName>
    </submittedName>
</protein>
<dbReference type="AlphaFoldDB" id="A0A3P8XPX0"/>
<dbReference type="InParanoid" id="A0A3P8XPX0"/>
<accession>A0A3P8XPX0</accession>
<feature type="chain" id="PRO_5027550785" evidence="3">
    <location>
        <begin position="20"/>
        <end position="118"/>
    </location>
</feature>
<dbReference type="OMA" id="DSENWQD"/>
<feature type="signal peptide" evidence="3">
    <location>
        <begin position="1"/>
        <end position="19"/>
    </location>
</feature>
<comment type="similarity">
    <text evidence="1">Belongs to the tachykinin family.</text>
</comment>
<dbReference type="GeneTree" id="ENSGT00650000094974"/>
<evidence type="ECO:0000256" key="3">
    <source>
        <dbReference type="SAM" id="SignalP"/>
    </source>
</evidence>
<reference evidence="4" key="2">
    <citation type="submission" date="2020-02" db="EMBL/GenBank/DDBJ databases">
        <title>Esox lucius (northern pike) genome, fEsoLuc1, primary haplotype.</title>
        <authorList>
            <person name="Myers G."/>
            <person name="Karagic N."/>
            <person name="Meyer A."/>
            <person name="Pippel M."/>
            <person name="Reichard M."/>
            <person name="Winkler S."/>
            <person name="Tracey A."/>
            <person name="Sims Y."/>
            <person name="Howe K."/>
            <person name="Rhie A."/>
            <person name="Formenti G."/>
            <person name="Durbin R."/>
            <person name="Fedrigo O."/>
            <person name="Jarvis E.D."/>
        </authorList>
    </citation>
    <scope>NUCLEOTIDE SEQUENCE [LARGE SCALE GENOMIC DNA]</scope>
</reference>
<dbReference type="PROSITE" id="PS00267">
    <property type="entry name" value="TACHYKININ"/>
    <property type="match status" value="1"/>
</dbReference>
<evidence type="ECO:0000313" key="5">
    <source>
        <dbReference type="Proteomes" id="UP000265140"/>
    </source>
</evidence>
<dbReference type="FunCoup" id="A0A3P8XPX0">
    <property type="interactions" value="1"/>
</dbReference>
<dbReference type="Proteomes" id="UP000265140">
    <property type="component" value="Chromosome 11"/>
</dbReference>
<dbReference type="Ensembl" id="ENSELUT00000010935.3">
    <property type="protein sequence ID" value="ENSELUP00000005278.2"/>
    <property type="gene ID" value="ENSELUG00000006315.3"/>
</dbReference>
<dbReference type="Bgee" id="ENSELUG00000006315">
    <property type="expression patterns" value="Expressed in stomach"/>
</dbReference>
<reference evidence="5" key="1">
    <citation type="journal article" date="2014" name="PLoS ONE">
        <title>The genome and linkage map of the northern pike (Esox lucius): conserved synteny revealed between the salmonid sister group and the Neoteleostei.</title>
        <authorList>
            <person name="Rondeau E.B."/>
            <person name="Minkley D.R."/>
            <person name="Leong J.S."/>
            <person name="Messmer A.M."/>
            <person name="Jantzen J.R."/>
            <person name="von Schalburg K.R."/>
            <person name="Lemon C."/>
            <person name="Bird N.H."/>
            <person name="Koop B.F."/>
        </authorList>
    </citation>
    <scope>NUCLEOTIDE SEQUENCE</scope>
</reference>
<name>A0A3P8XPX0_ESOLU</name>
<keyword evidence="2" id="KW-0027">Amidation</keyword>
<evidence type="ECO:0000313" key="4">
    <source>
        <dbReference type="Ensembl" id="ENSELUP00000005278.2"/>
    </source>
</evidence>
<evidence type="ECO:0000256" key="2">
    <source>
        <dbReference type="ARBA" id="ARBA00022815"/>
    </source>
</evidence>
<sequence>MELLKFVVLIGAVFAQVYGSQDSLNSDDGDMWSIENGQEDPPASGLSIRVADLVKKFNLPQFHGLTGRSSGNLNFNIIQYFVCVLSGNKGEMFVGLMGRRSSNGGKAPFEAPSLISRQ</sequence>
<keyword evidence="3" id="KW-0732">Signal</keyword>
<organism evidence="4 5">
    <name type="scientific">Esox lucius</name>
    <name type="common">Northern pike</name>
    <dbReference type="NCBI Taxonomy" id="8010"/>
    <lineage>
        <taxon>Eukaryota</taxon>
        <taxon>Metazoa</taxon>
        <taxon>Chordata</taxon>
        <taxon>Craniata</taxon>
        <taxon>Vertebrata</taxon>
        <taxon>Euteleostomi</taxon>
        <taxon>Actinopterygii</taxon>
        <taxon>Neopterygii</taxon>
        <taxon>Teleostei</taxon>
        <taxon>Protacanthopterygii</taxon>
        <taxon>Esociformes</taxon>
        <taxon>Esocidae</taxon>
        <taxon>Esox</taxon>
    </lineage>
</organism>
<reference evidence="4" key="3">
    <citation type="submission" date="2025-08" db="UniProtKB">
        <authorList>
            <consortium name="Ensembl"/>
        </authorList>
    </citation>
    <scope>IDENTIFICATION</scope>
</reference>
<evidence type="ECO:0000256" key="1">
    <source>
        <dbReference type="ARBA" id="ARBA00007518"/>
    </source>
</evidence>
<dbReference type="InterPro" id="IPR013055">
    <property type="entry name" value="Tachy_Neuro_lke_CS"/>
</dbReference>
<reference evidence="4" key="4">
    <citation type="submission" date="2025-09" db="UniProtKB">
        <authorList>
            <consortium name="Ensembl"/>
        </authorList>
    </citation>
    <scope>IDENTIFICATION</scope>
</reference>